<dbReference type="AlphaFoldDB" id="A0A6G8FMA7"/>
<dbReference type="FunFam" id="3.30.1130.10:FF:000001">
    <property type="entry name" value="GTP cyclohydrolase 1"/>
    <property type="match status" value="1"/>
</dbReference>
<feature type="binding site" evidence="5">
    <location>
        <position position="84"/>
    </location>
    <ligand>
        <name>Zn(2+)</name>
        <dbReference type="ChEBI" id="CHEBI:29105"/>
    </ligand>
</feature>
<dbReference type="PANTHER" id="PTHR11109:SF7">
    <property type="entry name" value="GTP CYCLOHYDROLASE 1"/>
    <property type="match status" value="1"/>
</dbReference>
<dbReference type="GO" id="GO:0006729">
    <property type="term" value="P:tetrahydrobiopterin biosynthetic process"/>
    <property type="evidence" value="ECO:0007669"/>
    <property type="project" value="TreeGrafter"/>
</dbReference>
<dbReference type="GO" id="GO:0046654">
    <property type="term" value="P:tetrahydrofolate biosynthetic process"/>
    <property type="evidence" value="ECO:0007669"/>
    <property type="project" value="UniProtKB-UniRule"/>
</dbReference>
<dbReference type="HAMAP" id="MF_00223">
    <property type="entry name" value="FolE"/>
    <property type="match status" value="1"/>
</dbReference>
<sequence>MAATVDRERIAAAVRELLRAIGSDPDSAELASTPFRVADAYAEFFAGVGQDPAVFLSDAVPVGDDTGELVLLRDITLSSMCEHHLLPFRGRAHIAYRPDARVVGLSALPRVVETLAARPQVQERLGEQIADALQDGLSPHGVLVILEASHGCVADRGVRQSGALTVTVASRGVFSDPAEQAALFALLGDGVSREHRDAAR</sequence>
<evidence type="ECO:0000256" key="1">
    <source>
        <dbReference type="ARBA" id="ARBA00001052"/>
    </source>
</evidence>
<dbReference type="Gene3D" id="1.10.286.10">
    <property type="match status" value="1"/>
</dbReference>
<dbReference type="Pfam" id="PF01227">
    <property type="entry name" value="GTP_cyclohydroI"/>
    <property type="match status" value="1"/>
</dbReference>
<dbReference type="NCBIfam" id="NF006826">
    <property type="entry name" value="PRK09347.1-3"/>
    <property type="match status" value="1"/>
</dbReference>
<evidence type="ECO:0000313" key="7">
    <source>
        <dbReference type="EMBL" id="QIM17222.1"/>
    </source>
</evidence>
<dbReference type="RefSeq" id="WP_166325481.1">
    <property type="nucleotide sequence ID" value="NZ_CP049934.1"/>
</dbReference>
<organism evidence="7 8">
    <name type="scientific">Leucobacter insecticola</name>
    <dbReference type="NCBI Taxonomy" id="2714934"/>
    <lineage>
        <taxon>Bacteria</taxon>
        <taxon>Bacillati</taxon>
        <taxon>Actinomycetota</taxon>
        <taxon>Actinomycetes</taxon>
        <taxon>Micrococcales</taxon>
        <taxon>Microbacteriaceae</taxon>
        <taxon>Leucobacter</taxon>
    </lineage>
</organism>
<dbReference type="InterPro" id="IPR001474">
    <property type="entry name" value="GTP_CycHdrlase_I"/>
</dbReference>
<dbReference type="NCBIfam" id="TIGR00063">
    <property type="entry name" value="folE"/>
    <property type="match status" value="1"/>
</dbReference>
<evidence type="ECO:0000259" key="6">
    <source>
        <dbReference type="Pfam" id="PF01227"/>
    </source>
</evidence>
<dbReference type="EMBL" id="CP049934">
    <property type="protein sequence ID" value="QIM17222.1"/>
    <property type="molecule type" value="Genomic_DNA"/>
</dbReference>
<dbReference type="GO" id="GO:0003934">
    <property type="term" value="F:GTP cyclohydrolase I activity"/>
    <property type="evidence" value="ECO:0007669"/>
    <property type="project" value="UniProtKB-UniRule"/>
</dbReference>
<keyword evidence="4 5" id="KW-0378">Hydrolase</keyword>
<dbReference type="GO" id="GO:0008270">
    <property type="term" value="F:zinc ion binding"/>
    <property type="evidence" value="ECO:0007669"/>
    <property type="project" value="UniProtKB-UniRule"/>
</dbReference>
<evidence type="ECO:0000256" key="5">
    <source>
        <dbReference type="HAMAP-Rule" id="MF_00223"/>
    </source>
</evidence>
<dbReference type="InterPro" id="IPR043134">
    <property type="entry name" value="GTP-CH-I_N"/>
</dbReference>
<dbReference type="KEGG" id="lins:G7067_13645"/>
<keyword evidence="5" id="KW-0479">Metal-binding</keyword>
<dbReference type="GO" id="GO:0005525">
    <property type="term" value="F:GTP binding"/>
    <property type="evidence" value="ECO:0007669"/>
    <property type="project" value="UniProtKB-KW"/>
</dbReference>
<feature type="domain" description="GTP cyclohydrolase I" evidence="6">
    <location>
        <begin position="10"/>
        <end position="185"/>
    </location>
</feature>
<proteinExistence type="inferred from homology"/>
<comment type="pathway">
    <text evidence="2 5">Cofactor biosynthesis; 7,8-dihydroneopterin triphosphate biosynthesis; 7,8-dihydroneopterin triphosphate from GTP: step 1/1.</text>
</comment>
<keyword evidence="5" id="KW-0342">GTP-binding</keyword>
<dbReference type="EC" id="3.5.4.16" evidence="5"/>
<protein>
    <recommendedName>
        <fullName evidence="5">GTP cyclohydrolase 1</fullName>
        <ecNumber evidence="5">3.5.4.16</ecNumber>
    </recommendedName>
    <alternativeName>
        <fullName evidence="5">GTP cyclohydrolase I</fullName>
        <shortName evidence="5">GTP-CH-I</shortName>
    </alternativeName>
</protein>
<reference evidence="7 8" key="1">
    <citation type="submission" date="2020-03" db="EMBL/GenBank/DDBJ databases">
        <title>Leucobacter sp. nov., isolated from beetles.</title>
        <authorList>
            <person name="Hyun D.-W."/>
            <person name="Bae J.-W."/>
        </authorList>
    </citation>
    <scope>NUCLEOTIDE SEQUENCE [LARGE SCALE GENOMIC DNA]</scope>
    <source>
        <strain evidence="7 8">HDW9B</strain>
    </source>
</reference>
<feature type="binding site" evidence="5">
    <location>
        <position position="81"/>
    </location>
    <ligand>
        <name>Zn(2+)</name>
        <dbReference type="ChEBI" id="CHEBI:29105"/>
    </ligand>
</feature>
<feature type="binding site" evidence="5">
    <location>
        <position position="152"/>
    </location>
    <ligand>
        <name>Zn(2+)</name>
        <dbReference type="ChEBI" id="CHEBI:29105"/>
    </ligand>
</feature>
<dbReference type="SUPFAM" id="SSF55620">
    <property type="entry name" value="Tetrahydrobiopterin biosynthesis enzymes-like"/>
    <property type="match status" value="1"/>
</dbReference>
<comment type="catalytic activity">
    <reaction evidence="1 5">
        <text>GTP + H2O = 7,8-dihydroneopterin 3'-triphosphate + formate + H(+)</text>
        <dbReference type="Rhea" id="RHEA:17473"/>
        <dbReference type="ChEBI" id="CHEBI:15377"/>
        <dbReference type="ChEBI" id="CHEBI:15378"/>
        <dbReference type="ChEBI" id="CHEBI:15740"/>
        <dbReference type="ChEBI" id="CHEBI:37565"/>
        <dbReference type="ChEBI" id="CHEBI:58462"/>
        <dbReference type="EC" id="3.5.4.16"/>
    </reaction>
</comment>
<dbReference type="GO" id="GO:0006730">
    <property type="term" value="P:one-carbon metabolic process"/>
    <property type="evidence" value="ECO:0007669"/>
    <property type="project" value="UniProtKB-UniRule"/>
</dbReference>
<dbReference type="Gene3D" id="3.30.1130.10">
    <property type="match status" value="1"/>
</dbReference>
<keyword evidence="8" id="KW-1185">Reference proteome</keyword>
<evidence type="ECO:0000313" key="8">
    <source>
        <dbReference type="Proteomes" id="UP000501387"/>
    </source>
</evidence>
<dbReference type="PROSITE" id="PS00859">
    <property type="entry name" value="GTP_CYCLOHYDROL_1_1"/>
    <property type="match status" value="1"/>
</dbReference>
<dbReference type="NCBIfam" id="NF006825">
    <property type="entry name" value="PRK09347.1-2"/>
    <property type="match status" value="1"/>
</dbReference>
<dbReference type="Proteomes" id="UP000501387">
    <property type="component" value="Chromosome"/>
</dbReference>
<comment type="subunit">
    <text evidence="5">Homopolymer.</text>
</comment>
<dbReference type="UniPathway" id="UPA00848">
    <property type="reaction ID" value="UER00151"/>
</dbReference>
<gene>
    <name evidence="5 7" type="primary">folE</name>
    <name evidence="7" type="ORF">G7067_13645</name>
</gene>
<dbReference type="PANTHER" id="PTHR11109">
    <property type="entry name" value="GTP CYCLOHYDROLASE I"/>
    <property type="match status" value="1"/>
</dbReference>
<comment type="similarity">
    <text evidence="5">Belongs to the GTP cyclohydrolase I family.</text>
</comment>
<dbReference type="GO" id="GO:0005737">
    <property type="term" value="C:cytoplasm"/>
    <property type="evidence" value="ECO:0007669"/>
    <property type="project" value="TreeGrafter"/>
</dbReference>
<evidence type="ECO:0000256" key="2">
    <source>
        <dbReference type="ARBA" id="ARBA00005080"/>
    </source>
</evidence>
<dbReference type="InterPro" id="IPR018234">
    <property type="entry name" value="GTP_CycHdrlase_I_CS"/>
</dbReference>
<keyword evidence="5" id="KW-0862">Zinc</keyword>
<evidence type="ECO:0000256" key="3">
    <source>
        <dbReference type="ARBA" id="ARBA00022563"/>
    </source>
</evidence>
<accession>A0A6G8FMA7</accession>
<dbReference type="InterPro" id="IPR043133">
    <property type="entry name" value="GTP-CH-I_C/QueF"/>
</dbReference>
<evidence type="ECO:0000256" key="4">
    <source>
        <dbReference type="ARBA" id="ARBA00022801"/>
    </source>
</evidence>
<dbReference type="InterPro" id="IPR020602">
    <property type="entry name" value="GTP_CycHdrlase_I_dom"/>
</dbReference>
<keyword evidence="3 5" id="KW-0554">One-carbon metabolism</keyword>
<name>A0A6G8FMA7_9MICO</name>
<keyword evidence="5" id="KW-0547">Nucleotide-binding</keyword>